<name>A0A815PHA1_9BILA</name>
<accession>A0A815PHA1</accession>
<gene>
    <name evidence="1" type="ORF">IZO911_LOCUS42243</name>
    <name evidence="2" type="ORF">KXQ929_LOCUS10443</name>
</gene>
<comment type="caution">
    <text evidence="1">The sequence shown here is derived from an EMBL/GenBank/DDBJ whole genome shotgun (WGS) entry which is preliminary data.</text>
</comment>
<dbReference type="AlphaFoldDB" id="A0A815PHA1"/>
<dbReference type="EMBL" id="CAJOBB010000495">
    <property type="protein sequence ID" value="CAF3692320.1"/>
    <property type="molecule type" value="Genomic_DNA"/>
</dbReference>
<reference evidence="1" key="1">
    <citation type="submission" date="2021-02" db="EMBL/GenBank/DDBJ databases">
        <authorList>
            <person name="Nowell W R."/>
        </authorList>
    </citation>
    <scope>NUCLEOTIDE SEQUENCE</scope>
</reference>
<evidence type="ECO:0000313" key="2">
    <source>
        <dbReference type="EMBL" id="CAF3692320.1"/>
    </source>
</evidence>
<dbReference type="Proteomes" id="UP000663860">
    <property type="component" value="Unassembled WGS sequence"/>
</dbReference>
<protein>
    <submittedName>
        <fullName evidence="1">Uncharacterized protein</fullName>
    </submittedName>
</protein>
<dbReference type="EMBL" id="CAJNOE010001762">
    <property type="protein sequence ID" value="CAF1448873.1"/>
    <property type="molecule type" value="Genomic_DNA"/>
</dbReference>
<evidence type="ECO:0000313" key="1">
    <source>
        <dbReference type="EMBL" id="CAF1448873.1"/>
    </source>
</evidence>
<evidence type="ECO:0000313" key="3">
    <source>
        <dbReference type="Proteomes" id="UP000663860"/>
    </source>
</evidence>
<proteinExistence type="predicted"/>
<dbReference type="Proteomes" id="UP000663868">
    <property type="component" value="Unassembled WGS sequence"/>
</dbReference>
<organism evidence="1 3">
    <name type="scientific">Adineta steineri</name>
    <dbReference type="NCBI Taxonomy" id="433720"/>
    <lineage>
        <taxon>Eukaryota</taxon>
        <taxon>Metazoa</taxon>
        <taxon>Spiralia</taxon>
        <taxon>Gnathifera</taxon>
        <taxon>Rotifera</taxon>
        <taxon>Eurotatoria</taxon>
        <taxon>Bdelloidea</taxon>
        <taxon>Adinetida</taxon>
        <taxon>Adinetidae</taxon>
        <taxon>Adineta</taxon>
    </lineage>
</organism>
<sequence>MLHALRMSKLIITKTGHSDQIKRQYAANSYTIREYFRTAVVCKSIKLSDIPEQERLNYLRSVLTSELSPKCKSVIEEQLHSRVPTWIVAVW</sequence>